<dbReference type="InterPro" id="IPR000782">
    <property type="entry name" value="FAS1_domain"/>
</dbReference>
<dbReference type="InterPro" id="IPR036378">
    <property type="entry name" value="FAS1_dom_sf"/>
</dbReference>
<gene>
    <name evidence="2" type="ORF">ABH15_05280</name>
</gene>
<dbReference type="FunFam" id="2.30.180.10:FF:000019">
    <property type="entry name" value="Cell surface lipoprotein"/>
    <property type="match status" value="1"/>
</dbReference>
<dbReference type="PANTHER" id="PTHR10900">
    <property type="entry name" value="PERIOSTIN-RELATED"/>
    <property type="match status" value="1"/>
</dbReference>
<accession>A0A498H3G7</accession>
<feature type="domain" description="FAS1" evidence="1">
    <location>
        <begin position="21"/>
        <end position="151"/>
    </location>
</feature>
<dbReference type="Gene3D" id="2.30.180.10">
    <property type="entry name" value="FAS1 domain"/>
    <property type="match status" value="1"/>
</dbReference>
<name>A0A498H3G7_9EURY</name>
<comment type="caution">
    <text evidence="2">The sequence shown here is derived from an EMBL/GenBank/DDBJ whole genome shotgun (WGS) entry which is preliminary data.</text>
</comment>
<dbReference type="SUPFAM" id="SSF82153">
    <property type="entry name" value="FAS1 domain"/>
    <property type="match status" value="1"/>
</dbReference>
<dbReference type="AlphaFoldDB" id="A0A498H3G7"/>
<dbReference type="InterPro" id="IPR050904">
    <property type="entry name" value="Adhesion/Biosynth-related"/>
</dbReference>
<dbReference type="GO" id="GO:0005615">
    <property type="term" value="C:extracellular space"/>
    <property type="evidence" value="ECO:0007669"/>
    <property type="project" value="TreeGrafter"/>
</dbReference>
<dbReference type="SMART" id="SM00554">
    <property type="entry name" value="FAS1"/>
    <property type="match status" value="1"/>
</dbReference>
<dbReference type="EMBL" id="LHQS01000002">
    <property type="protein sequence ID" value="RXE56506.1"/>
    <property type="molecule type" value="Genomic_DNA"/>
</dbReference>
<dbReference type="Proteomes" id="UP000290932">
    <property type="component" value="Unassembled WGS sequence"/>
</dbReference>
<sequence length="162" mass="16733">MAAPACTACPEQAGAEPAQTTGNIVELASGVDDLSTLVTAVQAADLVETLSAEGPYTVFAPTNEAFDELPDGVLEDLLANPDELAGVLTYHVVEGIYCASDLADIDTLTTVQGDEIRISTTDDGVMINDAMVIDANIDASNGVVHVIDGVLIPPVTPDDMQC</sequence>
<proteinExistence type="predicted"/>
<reference evidence="2 3" key="1">
    <citation type="journal article" date="2015" name="Int. J. Syst. Evol. Microbiol.">
        <title>Methanoculleus taiwanensis sp. nov., a methanogen isolated from deep marine sediment at the deformation front area near Taiwan.</title>
        <authorList>
            <person name="Weng C.Y."/>
            <person name="Chen S.C."/>
            <person name="Lai M.C."/>
            <person name="Wu S.Y."/>
            <person name="Lin S."/>
            <person name="Yang T.F."/>
            <person name="Chen P.C."/>
        </authorList>
    </citation>
    <scope>NUCLEOTIDE SEQUENCE [LARGE SCALE GENOMIC DNA]</scope>
    <source>
        <strain evidence="2 3">CYW4</strain>
    </source>
</reference>
<evidence type="ECO:0000313" key="3">
    <source>
        <dbReference type="Proteomes" id="UP000290932"/>
    </source>
</evidence>
<keyword evidence="3" id="KW-1185">Reference proteome</keyword>
<protein>
    <recommendedName>
        <fullName evidence="1">FAS1 domain-containing protein</fullName>
    </recommendedName>
</protein>
<dbReference type="PANTHER" id="PTHR10900:SF77">
    <property type="entry name" value="FI19380P1"/>
    <property type="match status" value="1"/>
</dbReference>
<organism evidence="2 3">
    <name type="scientific">Methanoculleus taiwanensis</name>
    <dbReference type="NCBI Taxonomy" id="1550565"/>
    <lineage>
        <taxon>Archaea</taxon>
        <taxon>Methanobacteriati</taxon>
        <taxon>Methanobacteriota</taxon>
        <taxon>Stenosarchaea group</taxon>
        <taxon>Methanomicrobia</taxon>
        <taxon>Methanomicrobiales</taxon>
        <taxon>Methanomicrobiaceae</taxon>
        <taxon>Methanoculleus</taxon>
    </lineage>
</organism>
<dbReference type="PROSITE" id="PS50213">
    <property type="entry name" value="FAS1"/>
    <property type="match status" value="1"/>
</dbReference>
<evidence type="ECO:0000259" key="1">
    <source>
        <dbReference type="PROSITE" id="PS50213"/>
    </source>
</evidence>
<dbReference type="Pfam" id="PF02469">
    <property type="entry name" value="Fasciclin"/>
    <property type="match status" value="1"/>
</dbReference>
<evidence type="ECO:0000313" key="2">
    <source>
        <dbReference type="EMBL" id="RXE56506.1"/>
    </source>
</evidence>